<dbReference type="Gene3D" id="3.10.310.70">
    <property type="match status" value="1"/>
</dbReference>
<name>A0A3B0SU00_9ZZZZ</name>
<feature type="domain" description="Amidohydrolase 3" evidence="1">
    <location>
        <begin position="81"/>
        <end position="558"/>
    </location>
</feature>
<evidence type="ECO:0000313" key="2">
    <source>
        <dbReference type="EMBL" id="VAW04557.1"/>
    </source>
</evidence>
<dbReference type="Gene3D" id="3.20.20.140">
    <property type="entry name" value="Metal-dependent hydrolases"/>
    <property type="match status" value="1"/>
</dbReference>
<dbReference type="PANTHER" id="PTHR22642">
    <property type="entry name" value="IMIDAZOLONEPROPIONASE"/>
    <property type="match status" value="1"/>
</dbReference>
<dbReference type="GO" id="GO:0016810">
    <property type="term" value="F:hydrolase activity, acting on carbon-nitrogen (but not peptide) bonds"/>
    <property type="evidence" value="ECO:0007669"/>
    <property type="project" value="InterPro"/>
</dbReference>
<organism evidence="2">
    <name type="scientific">hydrothermal vent metagenome</name>
    <dbReference type="NCBI Taxonomy" id="652676"/>
    <lineage>
        <taxon>unclassified sequences</taxon>
        <taxon>metagenomes</taxon>
        <taxon>ecological metagenomes</taxon>
    </lineage>
</organism>
<dbReference type="InterPro" id="IPR013108">
    <property type="entry name" value="Amidohydro_3"/>
</dbReference>
<protein>
    <recommendedName>
        <fullName evidence="1">Amidohydrolase 3 domain-containing protein</fullName>
    </recommendedName>
</protein>
<sequence>MANLRQSTALLFALALAACSGEDAPVDAASDAAVTIFTGGLIYTGLDNAPTAEAVAVADGVILGVGTRALIEDSAGDNATIINLDGAAMYPGFTDAHAHFLGIGMRELTLNLEAVASIDALVAVLAQTIQDTEQGETVYGRGWIETGWPQARMPTRDDLDPASPDNPVVFIRADGHALVANTAALEAAGIDDATPDPDGGRIARDAAGRATGILVDNAMGLVAALIETPGAQTKRQAYATASKVYAAYGWTGLHNMSVAPTNADMITALSEDGAVDIRVYNSIDQSGLDALAANGPQASDNGRILTRAVKLYMDGALGSRGALLSEPYSDQPETRGLLLMQHQEALDLFSRALAGGVQINTHAIGDEANALLLDWYGEAFAANPDAADLRWRIEHAQILHTEDIKRFADLSVIASMQPSHAIGDFYFAPDRLGPNRLDGAYAWRSLIDAGVIIAAGSDAPVERGDPLIEFYAAVARRGLDGTQTEDWRPDEAVTRAEALKMFTLWPAYASFQEQNLGTIEPGKRADFTVFSKDIMTVPEAEILTAKPVMTVVDGEIVYRAEK</sequence>
<dbReference type="AlphaFoldDB" id="A0A3B0SU00"/>
<dbReference type="PANTHER" id="PTHR22642:SF2">
    <property type="entry name" value="PROTEIN LONG AFTER FAR-RED 3"/>
    <property type="match status" value="1"/>
</dbReference>
<dbReference type="SUPFAM" id="SSF51338">
    <property type="entry name" value="Composite domain of metallo-dependent hydrolases"/>
    <property type="match status" value="1"/>
</dbReference>
<evidence type="ECO:0000259" key="1">
    <source>
        <dbReference type="Pfam" id="PF07969"/>
    </source>
</evidence>
<dbReference type="PROSITE" id="PS51257">
    <property type="entry name" value="PROKAR_LIPOPROTEIN"/>
    <property type="match status" value="1"/>
</dbReference>
<dbReference type="SUPFAM" id="SSF51556">
    <property type="entry name" value="Metallo-dependent hydrolases"/>
    <property type="match status" value="1"/>
</dbReference>
<accession>A0A3B0SU00</accession>
<dbReference type="CDD" id="cd01300">
    <property type="entry name" value="YtcJ_like"/>
    <property type="match status" value="1"/>
</dbReference>
<dbReference type="EMBL" id="UOEH01000440">
    <property type="protein sequence ID" value="VAW04557.1"/>
    <property type="molecule type" value="Genomic_DNA"/>
</dbReference>
<dbReference type="InterPro" id="IPR032466">
    <property type="entry name" value="Metal_Hydrolase"/>
</dbReference>
<proteinExistence type="predicted"/>
<dbReference type="Gene3D" id="2.30.40.10">
    <property type="entry name" value="Urease, subunit C, domain 1"/>
    <property type="match status" value="1"/>
</dbReference>
<gene>
    <name evidence="2" type="ORF">MNBD_ALPHA05-531</name>
</gene>
<reference evidence="2" key="1">
    <citation type="submission" date="2018-06" db="EMBL/GenBank/DDBJ databases">
        <authorList>
            <person name="Zhirakovskaya E."/>
        </authorList>
    </citation>
    <scope>NUCLEOTIDE SEQUENCE</scope>
</reference>
<dbReference type="InterPro" id="IPR011059">
    <property type="entry name" value="Metal-dep_hydrolase_composite"/>
</dbReference>
<dbReference type="Pfam" id="PF07969">
    <property type="entry name" value="Amidohydro_3"/>
    <property type="match status" value="1"/>
</dbReference>
<dbReference type="InterPro" id="IPR033932">
    <property type="entry name" value="YtcJ-like"/>
</dbReference>